<sequence length="312" mass="33614">MARASTIGQMSIERVLAGYGDVARRSQLEAHGIRRAAIARAVADGGVILVRKGVYALVHVDPEVLTAARHGGEVACAGALRRHGVWILDDAETHADAVDGRAAPSCRPHVWIGPSGRQHAHAACRCRTHHETGERGAGFGVVDVLLAMIQFACCASPEAFFVALESSLHLGLIGFAGLRRLRERLPQRLHELLDLADDRSESGLESLLKLRLRRCGIALAAQVQIEGVGRVDFVFGGRIILEVDGRLNHDGASHRHKDLMRDARAAALGYETLRFDYAMIVHDWPTVLAAIEGRLAVLGAVVQGASAVAQDR</sequence>
<organism evidence="2 3">
    <name type="scientific">Microbacterium azadirachtae</name>
    <dbReference type="NCBI Taxonomy" id="582680"/>
    <lineage>
        <taxon>Bacteria</taxon>
        <taxon>Bacillati</taxon>
        <taxon>Actinomycetota</taxon>
        <taxon>Actinomycetes</taxon>
        <taxon>Micrococcales</taxon>
        <taxon>Microbacteriaceae</taxon>
        <taxon>Microbacterium</taxon>
    </lineage>
</organism>
<dbReference type="EMBL" id="JYIT01000084">
    <property type="protein sequence ID" value="KJL19493.1"/>
    <property type="molecule type" value="Genomic_DNA"/>
</dbReference>
<gene>
    <name evidence="2" type="ORF">RL72_03142</name>
</gene>
<proteinExistence type="predicted"/>
<protein>
    <recommendedName>
        <fullName evidence="1">DUF559 domain-containing protein</fullName>
    </recommendedName>
</protein>
<comment type="caution">
    <text evidence="2">The sequence shown here is derived from an EMBL/GenBank/DDBJ whole genome shotgun (WGS) entry which is preliminary data.</text>
</comment>
<dbReference type="Pfam" id="PF04480">
    <property type="entry name" value="DUF559"/>
    <property type="match status" value="1"/>
</dbReference>
<dbReference type="AlphaFoldDB" id="A0A0F0KF54"/>
<evidence type="ECO:0000313" key="2">
    <source>
        <dbReference type="EMBL" id="KJL19493.1"/>
    </source>
</evidence>
<dbReference type="Proteomes" id="UP000033448">
    <property type="component" value="Unassembled WGS sequence"/>
</dbReference>
<dbReference type="Gene3D" id="3.40.960.10">
    <property type="entry name" value="VSR Endonuclease"/>
    <property type="match status" value="1"/>
</dbReference>
<name>A0A0F0KF54_9MICO</name>
<keyword evidence="3" id="KW-1185">Reference proteome</keyword>
<dbReference type="PATRIC" id="fig|582680.7.peg.3202"/>
<evidence type="ECO:0000259" key="1">
    <source>
        <dbReference type="Pfam" id="PF04480"/>
    </source>
</evidence>
<accession>A0A0F0KF54</accession>
<evidence type="ECO:0000313" key="3">
    <source>
        <dbReference type="Proteomes" id="UP000033448"/>
    </source>
</evidence>
<reference evidence="2 3" key="1">
    <citation type="submission" date="2015-02" db="EMBL/GenBank/DDBJ databases">
        <title>Draft genome sequences of ten Microbacterium spp. with emphasis on heavy metal contaminated environments.</title>
        <authorList>
            <person name="Corretto E."/>
        </authorList>
    </citation>
    <scope>NUCLEOTIDE SEQUENCE [LARGE SCALE GENOMIC DNA]</scope>
    <source>
        <strain evidence="2 3">DSM 23848</strain>
    </source>
</reference>
<dbReference type="InterPro" id="IPR007569">
    <property type="entry name" value="DUF559"/>
</dbReference>
<feature type="domain" description="DUF559" evidence="1">
    <location>
        <begin position="216"/>
        <end position="293"/>
    </location>
</feature>